<evidence type="ECO:0000313" key="3">
    <source>
        <dbReference type="Proteomes" id="UP000199400"/>
    </source>
</evidence>
<proteinExistence type="predicted"/>
<dbReference type="AlphaFoldDB" id="A0A1I2IZN9"/>
<protein>
    <submittedName>
        <fullName evidence="2">Uncharacterized protein</fullName>
    </submittedName>
</protein>
<dbReference type="Proteomes" id="UP000199400">
    <property type="component" value="Unassembled WGS sequence"/>
</dbReference>
<evidence type="ECO:0000313" key="2">
    <source>
        <dbReference type="EMBL" id="SFF47754.1"/>
    </source>
</evidence>
<feature type="region of interest" description="Disordered" evidence="1">
    <location>
        <begin position="17"/>
        <end position="43"/>
    </location>
</feature>
<name>A0A1I2IZN9_9BACT</name>
<organism evidence="2 3">
    <name type="scientific">Nannocystis exedens</name>
    <dbReference type="NCBI Taxonomy" id="54"/>
    <lineage>
        <taxon>Bacteria</taxon>
        <taxon>Pseudomonadati</taxon>
        <taxon>Myxococcota</taxon>
        <taxon>Polyangia</taxon>
        <taxon>Nannocystales</taxon>
        <taxon>Nannocystaceae</taxon>
        <taxon>Nannocystis</taxon>
    </lineage>
</organism>
<evidence type="ECO:0000256" key="1">
    <source>
        <dbReference type="SAM" id="MobiDB-lite"/>
    </source>
</evidence>
<gene>
    <name evidence="2" type="ORF">SAMN02745121_09106</name>
</gene>
<keyword evidence="3" id="KW-1185">Reference proteome</keyword>
<sequence>MRRLVLAAAAAVVACNGGSGQESGFGTSITTTPPGPLRTTSHA</sequence>
<dbReference type="PROSITE" id="PS51257">
    <property type="entry name" value="PROKAR_LIPOPROTEIN"/>
    <property type="match status" value="1"/>
</dbReference>
<dbReference type="EMBL" id="FOMX01000106">
    <property type="protein sequence ID" value="SFF47754.1"/>
    <property type="molecule type" value="Genomic_DNA"/>
</dbReference>
<reference evidence="3" key="1">
    <citation type="submission" date="2016-10" db="EMBL/GenBank/DDBJ databases">
        <authorList>
            <person name="Varghese N."/>
            <person name="Submissions S."/>
        </authorList>
    </citation>
    <scope>NUCLEOTIDE SEQUENCE [LARGE SCALE GENOMIC DNA]</scope>
    <source>
        <strain evidence="3">ATCC 25963</strain>
    </source>
</reference>
<feature type="compositionally biased region" description="Polar residues" evidence="1">
    <location>
        <begin position="24"/>
        <end position="43"/>
    </location>
</feature>
<accession>A0A1I2IZN9</accession>